<dbReference type="InterPro" id="IPR051783">
    <property type="entry name" value="NAD(P)-dependent_oxidoreduct"/>
</dbReference>
<evidence type="ECO:0000313" key="2">
    <source>
        <dbReference type="Proteomes" id="UP000094313"/>
    </source>
</evidence>
<name>A0A1D7QQM3_9SPHI</name>
<evidence type="ECO:0000313" key="1">
    <source>
        <dbReference type="EMBL" id="AOM80915.1"/>
    </source>
</evidence>
<keyword evidence="2" id="KW-1185">Reference proteome</keyword>
<dbReference type="PANTHER" id="PTHR48079:SF6">
    <property type="entry name" value="NAD(P)-BINDING DOMAIN-CONTAINING PROTEIN-RELATED"/>
    <property type="match status" value="1"/>
</dbReference>
<accession>A0A1D7QQM3</accession>
<protein>
    <submittedName>
        <fullName evidence="1">Nucleoside-diphosphate sugar epimerase</fullName>
    </submittedName>
</protein>
<dbReference type="PANTHER" id="PTHR48079">
    <property type="entry name" value="PROTEIN YEEZ"/>
    <property type="match status" value="1"/>
</dbReference>
<dbReference type="KEGG" id="psty:BFS30_20815"/>
<reference evidence="1 2" key="1">
    <citation type="submission" date="2016-08" db="EMBL/GenBank/DDBJ databases">
        <authorList>
            <person name="Seilhamer J.J."/>
        </authorList>
    </citation>
    <scope>NUCLEOTIDE SEQUENCE [LARGE SCALE GENOMIC DNA]</scope>
    <source>
        <strain evidence="1 2">DX4</strain>
    </source>
</reference>
<dbReference type="Gene3D" id="3.40.50.720">
    <property type="entry name" value="NAD(P)-binding Rossmann-like Domain"/>
    <property type="match status" value="1"/>
</dbReference>
<proteinExistence type="predicted"/>
<gene>
    <name evidence="1" type="ORF">BFS30_20815</name>
</gene>
<dbReference type="GO" id="GO:0005737">
    <property type="term" value="C:cytoplasm"/>
    <property type="evidence" value="ECO:0007669"/>
    <property type="project" value="TreeGrafter"/>
</dbReference>
<dbReference type="Proteomes" id="UP000094313">
    <property type="component" value="Chromosome"/>
</dbReference>
<dbReference type="InterPro" id="IPR036291">
    <property type="entry name" value="NAD(P)-bd_dom_sf"/>
</dbReference>
<dbReference type="SUPFAM" id="SSF51735">
    <property type="entry name" value="NAD(P)-binding Rossmann-fold domains"/>
    <property type="match status" value="1"/>
</dbReference>
<dbReference type="EMBL" id="CP017141">
    <property type="protein sequence ID" value="AOM80915.1"/>
    <property type="molecule type" value="Genomic_DNA"/>
</dbReference>
<dbReference type="GO" id="GO:0004029">
    <property type="term" value="F:aldehyde dehydrogenase (NAD+) activity"/>
    <property type="evidence" value="ECO:0007669"/>
    <property type="project" value="TreeGrafter"/>
</dbReference>
<organism evidence="1 2">
    <name type="scientific">Pedobacter steynii</name>
    <dbReference type="NCBI Taxonomy" id="430522"/>
    <lineage>
        <taxon>Bacteria</taxon>
        <taxon>Pseudomonadati</taxon>
        <taxon>Bacteroidota</taxon>
        <taxon>Sphingobacteriia</taxon>
        <taxon>Sphingobacteriales</taxon>
        <taxon>Sphingobacteriaceae</taxon>
        <taxon>Pedobacter</taxon>
    </lineage>
</organism>
<dbReference type="AlphaFoldDB" id="A0A1D7QQM3"/>
<sequence length="216" mass="23353">MGGSIGKVFVHTSGSSVVADDVLGDIENPEIFEEATSFVPLEVRERGGAINQMVIDAGVHRNVRAIVIVPSMIYGDSLGLDVESVQLPPIYRKSIEVGKGVYLGKGINRWSNVNISDVIDLYLLALENAPAASYLYIESGEESYRDLAGYISHALGFGGETESWKAEEALAEIGGLARYGLGSNSRVKAVNVRKVLGWKPKGGSIFEWISSNKYSR</sequence>